<evidence type="ECO:0000256" key="1">
    <source>
        <dbReference type="SAM" id="MobiDB-lite"/>
    </source>
</evidence>
<organism evidence="2 3">
    <name type="scientific">Rubripirellula lacrimiformis</name>
    <dbReference type="NCBI Taxonomy" id="1930273"/>
    <lineage>
        <taxon>Bacteria</taxon>
        <taxon>Pseudomonadati</taxon>
        <taxon>Planctomycetota</taxon>
        <taxon>Planctomycetia</taxon>
        <taxon>Pirellulales</taxon>
        <taxon>Pirellulaceae</taxon>
        <taxon>Rubripirellula</taxon>
    </lineage>
</organism>
<dbReference type="EMBL" id="CP036525">
    <property type="protein sequence ID" value="QDT02719.1"/>
    <property type="molecule type" value="Genomic_DNA"/>
</dbReference>
<proteinExistence type="predicted"/>
<dbReference type="AlphaFoldDB" id="A0A517N6F7"/>
<keyword evidence="3" id="KW-1185">Reference proteome</keyword>
<feature type="region of interest" description="Disordered" evidence="1">
    <location>
        <begin position="1"/>
        <end position="22"/>
    </location>
</feature>
<evidence type="ECO:0000313" key="3">
    <source>
        <dbReference type="Proteomes" id="UP000318538"/>
    </source>
</evidence>
<protein>
    <submittedName>
        <fullName evidence="2">Uncharacterized protein</fullName>
    </submittedName>
</protein>
<reference evidence="2 3" key="1">
    <citation type="submission" date="2019-02" db="EMBL/GenBank/DDBJ databases">
        <title>Deep-cultivation of Planctomycetes and their phenomic and genomic characterization uncovers novel biology.</title>
        <authorList>
            <person name="Wiegand S."/>
            <person name="Jogler M."/>
            <person name="Boedeker C."/>
            <person name="Pinto D."/>
            <person name="Vollmers J."/>
            <person name="Rivas-Marin E."/>
            <person name="Kohn T."/>
            <person name="Peeters S.H."/>
            <person name="Heuer A."/>
            <person name="Rast P."/>
            <person name="Oberbeckmann S."/>
            <person name="Bunk B."/>
            <person name="Jeske O."/>
            <person name="Meyerdierks A."/>
            <person name="Storesund J.E."/>
            <person name="Kallscheuer N."/>
            <person name="Luecker S."/>
            <person name="Lage O.M."/>
            <person name="Pohl T."/>
            <person name="Merkel B.J."/>
            <person name="Hornburger P."/>
            <person name="Mueller R.-W."/>
            <person name="Bruemmer F."/>
            <person name="Labrenz M."/>
            <person name="Spormann A.M."/>
            <person name="Op den Camp H."/>
            <person name="Overmann J."/>
            <person name="Amann R."/>
            <person name="Jetten M.S.M."/>
            <person name="Mascher T."/>
            <person name="Medema M.H."/>
            <person name="Devos D.P."/>
            <person name="Kaster A.-K."/>
            <person name="Ovreas L."/>
            <person name="Rohde M."/>
            <person name="Galperin M.Y."/>
            <person name="Jogler C."/>
        </authorList>
    </citation>
    <scope>NUCLEOTIDE SEQUENCE [LARGE SCALE GENOMIC DNA]</scope>
    <source>
        <strain evidence="2 3">K22_7</strain>
    </source>
</reference>
<accession>A0A517N6F7</accession>
<name>A0A517N6F7_9BACT</name>
<dbReference type="KEGG" id="rlc:K227x_10970"/>
<dbReference type="Proteomes" id="UP000318538">
    <property type="component" value="Chromosome"/>
</dbReference>
<sequence length="87" mass="9495">MVSRTRGIRTQNINATERAEAHPLNLSVDNHRLPQLGDGNVASTARPFAVGNRPHWIAIQSGAAQLNPPRPATSKVIGIELHRESEK</sequence>
<evidence type="ECO:0000313" key="2">
    <source>
        <dbReference type="EMBL" id="QDT02719.1"/>
    </source>
</evidence>
<gene>
    <name evidence="2" type="ORF">K227x_10970</name>
</gene>